<keyword evidence="7 13" id="KW-0819">tRNA processing</keyword>
<name>A0ABU4RUS4_9HYPH</name>
<evidence type="ECO:0000256" key="5">
    <source>
        <dbReference type="ARBA" id="ARBA00022490"/>
    </source>
</evidence>
<evidence type="ECO:0000313" key="15">
    <source>
        <dbReference type="EMBL" id="MDX6807375.1"/>
    </source>
</evidence>
<evidence type="ECO:0000256" key="3">
    <source>
        <dbReference type="ARBA" id="ARBA00012584"/>
    </source>
</evidence>
<evidence type="ECO:0000256" key="10">
    <source>
        <dbReference type="ARBA" id="ARBA00022840"/>
    </source>
</evidence>
<dbReference type="Gene3D" id="3.90.870.10">
    <property type="entry name" value="DHBP synthase"/>
    <property type="match status" value="1"/>
</dbReference>
<dbReference type="RefSeq" id="WP_319845500.1">
    <property type="nucleotide sequence ID" value="NZ_JAXAFJ010000011.1"/>
</dbReference>
<evidence type="ECO:0000256" key="8">
    <source>
        <dbReference type="ARBA" id="ARBA00022695"/>
    </source>
</evidence>
<evidence type="ECO:0000313" key="16">
    <source>
        <dbReference type="Proteomes" id="UP001274321"/>
    </source>
</evidence>
<comment type="function">
    <text evidence="13">Required for the formation of a threonylcarbamoyl group on adenosine at position 37 (t(6)A37) in tRNAs that read codons beginning with adenine.</text>
</comment>
<proteinExistence type="inferred from homology"/>
<dbReference type="InterPro" id="IPR005145">
    <property type="entry name" value="Sua5_C"/>
</dbReference>
<dbReference type="EMBL" id="JAXAFJ010000011">
    <property type="protein sequence ID" value="MDX6807375.1"/>
    <property type="molecule type" value="Genomic_DNA"/>
</dbReference>
<comment type="caution">
    <text evidence="15">The sequence shown here is derived from an EMBL/GenBank/DDBJ whole genome shotgun (WGS) entry which is preliminary data.</text>
</comment>
<dbReference type="InterPro" id="IPR006070">
    <property type="entry name" value="Sua5-like_dom"/>
</dbReference>
<dbReference type="GO" id="GO:0061710">
    <property type="term" value="F:L-threonylcarbamoyladenylate synthase"/>
    <property type="evidence" value="ECO:0007669"/>
    <property type="project" value="UniProtKB-EC"/>
</dbReference>
<reference evidence="15 16" key="1">
    <citation type="submission" date="2023-11" db="EMBL/GenBank/DDBJ databases">
        <authorList>
            <person name="Bao R."/>
        </authorList>
    </citation>
    <scope>NUCLEOTIDE SEQUENCE [LARGE SCALE GENOMIC DNA]</scope>
    <source>
        <strain evidence="15 16">PJ23</strain>
    </source>
</reference>
<evidence type="ECO:0000256" key="11">
    <source>
        <dbReference type="ARBA" id="ARBA00029774"/>
    </source>
</evidence>
<evidence type="ECO:0000256" key="4">
    <source>
        <dbReference type="ARBA" id="ARBA00015492"/>
    </source>
</evidence>
<organism evidence="15 16">
    <name type="scientific">Terrihabitans rhizophilus</name>
    <dbReference type="NCBI Taxonomy" id="3092662"/>
    <lineage>
        <taxon>Bacteria</taxon>
        <taxon>Pseudomonadati</taxon>
        <taxon>Pseudomonadota</taxon>
        <taxon>Alphaproteobacteria</taxon>
        <taxon>Hyphomicrobiales</taxon>
        <taxon>Terrihabitans</taxon>
    </lineage>
</organism>
<evidence type="ECO:0000256" key="2">
    <source>
        <dbReference type="ARBA" id="ARBA00007663"/>
    </source>
</evidence>
<dbReference type="PANTHER" id="PTHR17490:SF16">
    <property type="entry name" value="THREONYLCARBAMOYL-AMP SYNTHASE"/>
    <property type="match status" value="1"/>
</dbReference>
<sequence>MTSEPEAARLIANAAQALSDGGLVAFPTETVYGLGADATNGRAVASIYKAKGRPRFNPLIAHVAETEQALALGRFDTRSQKLARAFWPGPLTLVVPASENCPVHDLARAGLPTVALRVPSHPVARALLTEFGGPVVAPSANRSGHVSPTRAGHVADDLGEFVRVILDGGPTQIGVESTVILCLPDEPVRMLRPGGLSRRDIEEVLGERLADKPDEVLAPGMLAQHYAPDARVRLKAEDAEEGEAWLGFGPEAGLGGHGVAHLNLSPSGDLAEAAANLFAYLRELDALSPSAIAVAAIPMTGLGEAINDRLARAALR</sequence>
<keyword evidence="16" id="KW-1185">Reference proteome</keyword>
<dbReference type="Gene3D" id="3.40.50.11030">
    <property type="entry name" value="Threonylcarbamoyl-AMP synthase, C-terminal domain"/>
    <property type="match status" value="1"/>
</dbReference>
<keyword evidence="5 13" id="KW-0963">Cytoplasm</keyword>
<protein>
    <recommendedName>
        <fullName evidence="4 13">Threonylcarbamoyl-AMP synthase</fullName>
        <shortName evidence="13">TC-AMP synthase</shortName>
        <ecNumber evidence="3 13">2.7.7.87</ecNumber>
    </recommendedName>
    <alternativeName>
        <fullName evidence="11 13">L-threonylcarbamoyladenylate synthase</fullName>
    </alternativeName>
</protein>
<dbReference type="InterPro" id="IPR010923">
    <property type="entry name" value="T(6)A37_SUA5"/>
</dbReference>
<evidence type="ECO:0000256" key="9">
    <source>
        <dbReference type="ARBA" id="ARBA00022741"/>
    </source>
</evidence>
<dbReference type="Pfam" id="PF03481">
    <property type="entry name" value="Sua5_C"/>
    <property type="match status" value="1"/>
</dbReference>
<evidence type="ECO:0000256" key="13">
    <source>
        <dbReference type="PIRNR" id="PIRNR004930"/>
    </source>
</evidence>
<gene>
    <name evidence="15" type="ORF">SCD90_14985</name>
</gene>
<comment type="similarity">
    <text evidence="2 13">Belongs to the SUA5 family.</text>
</comment>
<keyword evidence="6 13" id="KW-0808">Transferase</keyword>
<dbReference type="InterPro" id="IPR038385">
    <property type="entry name" value="Sua5/YwlC_C"/>
</dbReference>
<evidence type="ECO:0000256" key="1">
    <source>
        <dbReference type="ARBA" id="ARBA00004496"/>
    </source>
</evidence>
<dbReference type="EC" id="2.7.7.87" evidence="3 13"/>
<dbReference type="Pfam" id="PF01300">
    <property type="entry name" value="Sua5_yciO_yrdC"/>
    <property type="match status" value="1"/>
</dbReference>
<dbReference type="PANTHER" id="PTHR17490">
    <property type="entry name" value="SUA5"/>
    <property type="match status" value="1"/>
</dbReference>
<dbReference type="InterPro" id="IPR050156">
    <property type="entry name" value="TC-AMP_synthase_SUA5"/>
</dbReference>
<keyword evidence="10 13" id="KW-0067">ATP-binding</keyword>
<evidence type="ECO:0000256" key="6">
    <source>
        <dbReference type="ARBA" id="ARBA00022679"/>
    </source>
</evidence>
<evidence type="ECO:0000256" key="7">
    <source>
        <dbReference type="ARBA" id="ARBA00022694"/>
    </source>
</evidence>
<comment type="catalytic activity">
    <reaction evidence="12 13">
        <text>L-threonine + hydrogencarbonate + ATP = L-threonylcarbamoyladenylate + diphosphate + H2O</text>
        <dbReference type="Rhea" id="RHEA:36407"/>
        <dbReference type="ChEBI" id="CHEBI:15377"/>
        <dbReference type="ChEBI" id="CHEBI:17544"/>
        <dbReference type="ChEBI" id="CHEBI:30616"/>
        <dbReference type="ChEBI" id="CHEBI:33019"/>
        <dbReference type="ChEBI" id="CHEBI:57926"/>
        <dbReference type="ChEBI" id="CHEBI:73682"/>
        <dbReference type="EC" id="2.7.7.87"/>
    </reaction>
</comment>
<dbReference type="Proteomes" id="UP001274321">
    <property type="component" value="Unassembled WGS sequence"/>
</dbReference>
<dbReference type="InterPro" id="IPR017945">
    <property type="entry name" value="DHBP_synth_RibB-like_a/b_dom"/>
</dbReference>
<accession>A0ABU4RUS4</accession>
<dbReference type="NCBIfam" id="TIGR00057">
    <property type="entry name" value="L-threonylcarbamoyladenylate synthase"/>
    <property type="match status" value="1"/>
</dbReference>
<comment type="subcellular location">
    <subcellularLocation>
        <location evidence="1 13">Cytoplasm</location>
    </subcellularLocation>
</comment>
<dbReference type="SUPFAM" id="SSF55821">
    <property type="entry name" value="YrdC/RibB"/>
    <property type="match status" value="1"/>
</dbReference>
<dbReference type="PROSITE" id="PS51163">
    <property type="entry name" value="YRDC"/>
    <property type="match status" value="1"/>
</dbReference>
<evidence type="ECO:0000256" key="12">
    <source>
        <dbReference type="ARBA" id="ARBA00048366"/>
    </source>
</evidence>
<keyword evidence="9 13" id="KW-0547">Nucleotide-binding</keyword>
<evidence type="ECO:0000259" key="14">
    <source>
        <dbReference type="PROSITE" id="PS51163"/>
    </source>
</evidence>
<feature type="domain" description="YrdC-like" evidence="14">
    <location>
        <begin position="8"/>
        <end position="196"/>
    </location>
</feature>
<keyword evidence="8 13" id="KW-0548">Nucleotidyltransferase</keyword>
<dbReference type="PIRSF" id="PIRSF004930">
    <property type="entry name" value="Tln_factor_SUA5"/>
    <property type="match status" value="1"/>
</dbReference>